<evidence type="ECO:0000256" key="6">
    <source>
        <dbReference type="ARBA" id="ARBA00023136"/>
    </source>
</evidence>
<sequence>MMIIDFVPLWTVLLAAAVFFYVLLDGFDLGVGMLYGLAPDTKTRNLIMNSIAPIWDGNETWLVFGGLGLLAAFPLAFAIIIPAVYFPIFSHVVGLGFSWCCL</sequence>
<evidence type="ECO:0000256" key="1">
    <source>
        <dbReference type="ARBA" id="ARBA00004651"/>
    </source>
</evidence>
<dbReference type="AlphaFoldDB" id="A0A1E5JUE0"/>
<evidence type="ECO:0000256" key="4">
    <source>
        <dbReference type="ARBA" id="ARBA00022692"/>
    </source>
</evidence>
<keyword evidence="5 7" id="KW-1133">Transmembrane helix</keyword>
<keyword evidence="3" id="KW-1003">Cell membrane</keyword>
<organism evidence="8 9">
    <name type="scientific">Legionella parisiensis</name>
    <dbReference type="NCBI Taxonomy" id="45071"/>
    <lineage>
        <taxon>Bacteria</taxon>
        <taxon>Pseudomonadati</taxon>
        <taxon>Pseudomonadota</taxon>
        <taxon>Gammaproteobacteria</taxon>
        <taxon>Legionellales</taxon>
        <taxon>Legionellaceae</taxon>
        <taxon>Legionella</taxon>
    </lineage>
</organism>
<name>A0A1E5JUE0_9GAMM</name>
<dbReference type="Pfam" id="PF02322">
    <property type="entry name" value="Cyt_bd_oxida_II"/>
    <property type="match status" value="1"/>
</dbReference>
<protein>
    <submittedName>
        <fullName evidence="8">Cytochrome bd-I ubiquinol oxidase subunit 2</fullName>
    </submittedName>
</protein>
<evidence type="ECO:0000256" key="5">
    <source>
        <dbReference type="ARBA" id="ARBA00022989"/>
    </source>
</evidence>
<keyword evidence="9" id="KW-1185">Reference proteome</keyword>
<gene>
    <name evidence="8" type="primary">cydB_1</name>
    <name evidence="8" type="ORF">lpari_00853</name>
</gene>
<dbReference type="GO" id="GO:0019646">
    <property type="term" value="P:aerobic electron transport chain"/>
    <property type="evidence" value="ECO:0007669"/>
    <property type="project" value="TreeGrafter"/>
</dbReference>
<dbReference type="PATRIC" id="fig|45071.7.peg.913"/>
<dbReference type="GO" id="GO:0016682">
    <property type="term" value="F:oxidoreductase activity, acting on diphenols and related substances as donors, oxygen as acceptor"/>
    <property type="evidence" value="ECO:0007669"/>
    <property type="project" value="TreeGrafter"/>
</dbReference>
<dbReference type="Proteomes" id="UP000095229">
    <property type="component" value="Unassembled WGS sequence"/>
</dbReference>
<evidence type="ECO:0000256" key="3">
    <source>
        <dbReference type="ARBA" id="ARBA00022475"/>
    </source>
</evidence>
<dbReference type="GO" id="GO:0070069">
    <property type="term" value="C:cytochrome complex"/>
    <property type="evidence" value="ECO:0007669"/>
    <property type="project" value="TreeGrafter"/>
</dbReference>
<dbReference type="PANTHER" id="PTHR43141">
    <property type="entry name" value="CYTOCHROME BD2 SUBUNIT II"/>
    <property type="match status" value="1"/>
</dbReference>
<feature type="transmembrane region" description="Helical" evidence="7">
    <location>
        <begin position="61"/>
        <end position="86"/>
    </location>
</feature>
<evidence type="ECO:0000313" key="9">
    <source>
        <dbReference type="Proteomes" id="UP000095229"/>
    </source>
</evidence>
<accession>A0A1E5JUE0</accession>
<dbReference type="GO" id="GO:0005886">
    <property type="term" value="C:plasma membrane"/>
    <property type="evidence" value="ECO:0007669"/>
    <property type="project" value="UniProtKB-SubCell"/>
</dbReference>
<dbReference type="RefSeq" id="WP_276204723.1">
    <property type="nucleotide sequence ID" value="NZ_LSOG01000025.1"/>
</dbReference>
<proteinExistence type="inferred from homology"/>
<reference evidence="8 9" key="1">
    <citation type="submission" date="2016-02" db="EMBL/GenBank/DDBJ databases">
        <title>Secondary metabolites in Legionella.</title>
        <authorList>
            <person name="Tobias N.J."/>
            <person name="Bode H.B."/>
        </authorList>
    </citation>
    <scope>NUCLEOTIDE SEQUENCE [LARGE SCALE GENOMIC DNA]</scope>
    <source>
        <strain evidence="8 9">DSM 19216</strain>
    </source>
</reference>
<dbReference type="GO" id="GO:0009055">
    <property type="term" value="F:electron transfer activity"/>
    <property type="evidence" value="ECO:0007669"/>
    <property type="project" value="TreeGrafter"/>
</dbReference>
<keyword evidence="6 7" id="KW-0472">Membrane</keyword>
<comment type="caution">
    <text evidence="8">The sequence shown here is derived from an EMBL/GenBank/DDBJ whole genome shotgun (WGS) entry which is preliminary data.</text>
</comment>
<feature type="transmembrane region" description="Helical" evidence="7">
    <location>
        <begin position="7"/>
        <end position="24"/>
    </location>
</feature>
<keyword evidence="4 7" id="KW-0812">Transmembrane</keyword>
<dbReference type="InterPro" id="IPR003317">
    <property type="entry name" value="Cyt-d_oxidase_su2"/>
</dbReference>
<evidence type="ECO:0000313" key="8">
    <source>
        <dbReference type="EMBL" id="OEH48131.1"/>
    </source>
</evidence>
<comment type="subcellular location">
    <subcellularLocation>
        <location evidence="1">Cell membrane</location>
        <topology evidence="1">Multi-pass membrane protein</topology>
    </subcellularLocation>
</comment>
<dbReference type="EMBL" id="LSOG01000025">
    <property type="protein sequence ID" value="OEH48131.1"/>
    <property type="molecule type" value="Genomic_DNA"/>
</dbReference>
<evidence type="ECO:0000256" key="7">
    <source>
        <dbReference type="SAM" id="Phobius"/>
    </source>
</evidence>
<comment type="similarity">
    <text evidence="2">Belongs to the cytochrome ubiquinol oxidase subunit 2 family.</text>
</comment>
<evidence type="ECO:0000256" key="2">
    <source>
        <dbReference type="ARBA" id="ARBA00007543"/>
    </source>
</evidence>
<dbReference type="PANTHER" id="PTHR43141:SF4">
    <property type="entry name" value="CYTOCHROME BD2 SUBUNIT II"/>
    <property type="match status" value="1"/>
</dbReference>